<dbReference type="AlphaFoldDB" id="A0A087BI91"/>
<evidence type="ECO:0000256" key="5">
    <source>
        <dbReference type="SAM" id="MobiDB-lite"/>
    </source>
</evidence>
<dbReference type="STRING" id="78345.BMERY_0161"/>
<dbReference type="InterPro" id="IPR036388">
    <property type="entry name" value="WH-like_DNA-bd_sf"/>
</dbReference>
<accession>A0A087BI91</accession>
<dbReference type="Gene3D" id="1.10.10.10">
    <property type="entry name" value="Winged helix-like DNA-binding domain superfamily/Winged helix DNA-binding domain"/>
    <property type="match status" value="2"/>
</dbReference>
<proteinExistence type="inferred from homology"/>
<keyword evidence="4" id="KW-0963">Cytoplasm</keyword>
<evidence type="ECO:0000256" key="4">
    <source>
        <dbReference type="ARBA" id="ARBA00022490"/>
    </source>
</evidence>
<dbReference type="EMBL" id="JGZC01000005">
    <property type="protein sequence ID" value="KFI70741.1"/>
    <property type="molecule type" value="Genomic_DNA"/>
</dbReference>
<evidence type="ECO:0000313" key="7">
    <source>
        <dbReference type="EMBL" id="KFI70741.1"/>
    </source>
</evidence>
<dbReference type="eggNOG" id="COG2137">
    <property type="taxonomic scope" value="Bacteria"/>
</dbReference>
<evidence type="ECO:0000259" key="6">
    <source>
        <dbReference type="Pfam" id="PF21982"/>
    </source>
</evidence>
<gene>
    <name evidence="7" type="ORF">BMERY_0161</name>
</gene>
<comment type="similarity">
    <text evidence="2">Belongs to the RecX family.</text>
</comment>
<dbReference type="InterPro" id="IPR003783">
    <property type="entry name" value="Regulatory_RecX"/>
</dbReference>
<evidence type="ECO:0000256" key="2">
    <source>
        <dbReference type="ARBA" id="ARBA00009695"/>
    </source>
</evidence>
<dbReference type="GO" id="GO:0006282">
    <property type="term" value="P:regulation of DNA repair"/>
    <property type="evidence" value="ECO:0007669"/>
    <property type="project" value="InterPro"/>
</dbReference>
<dbReference type="InterPro" id="IPR053926">
    <property type="entry name" value="RecX_HTH_1st"/>
</dbReference>
<evidence type="ECO:0000256" key="1">
    <source>
        <dbReference type="ARBA" id="ARBA00004496"/>
    </source>
</evidence>
<evidence type="ECO:0000256" key="3">
    <source>
        <dbReference type="ARBA" id="ARBA00018111"/>
    </source>
</evidence>
<dbReference type="Proteomes" id="UP000029060">
    <property type="component" value="Unassembled WGS sequence"/>
</dbReference>
<feature type="domain" description="RecX first three-helical" evidence="6">
    <location>
        <begin position="128"/>
        <end position="167"/>
    </location>
</feature>
<name>A0A087BI91_9BIFI</name>
<dbReference type="Pfam" id="PF21982">
    <property type="entry name" value="RecX_HTH1"/>
    <property type="match status" value="1"/>
</dbReference>
<organism evidence="7 8">
    <name type="scientific">Bifidobacterium merycicum</name>
    <dbReference type="NCBI Taxonomy" id="78345"/>
    <lineage>
        <taxon>Bacteria</taxon>
        <taxon>Bacillati</taxon>
        <taxon>Actinomycetota</taxon>
        <taxon>Actinomycetes</taxon>
        <taxon>Bifidobacteriales</taxon>
        <taxon>Bifidobacteriaceae</taxon>
        <taxon>Bifidobacterium</taxon>
    </lineage>
</organism>
<evidence type="ECO:0000313" key="8">
    <source>
        <dbReference type="Proteomes" id="UP000029060"/>
    </source>
</evidence>
<dbReference type="PANTHER" id="PTHR33602">
    <property type="entry name" value="REGULATORY PROTEIN RECX FAMILY PROTEIN"/>
    <property type="match status" value="1"/>
</dbReference>
<dbReference type="GO" id="GO:0005737">
    <property type="term" value="C:cytoplasm"/>
    <property type="evidence" value="ECO:0007669"/>
    <property type="project" value="UniProtKB-SubCell"/>
</dbReference>
<dbReference type="PANTHER" id="PTHR33602:SF1">
    <property type="entry name" value="REGULATORY PROTEIN RECX FAMILY PROTEIN"/>
    <property type="match status" value="1"/>
</dbReference>
<reference evidence="7 8" key="1">
    <citation type="submission" date="2014-03" db="EMBL/GenBank/DDBJ databases">
        <title>Genomics of Bifidobacteria.</title>
        <authorList>
            <person name="Ventura M."/>
            <person name="Milani C."/>
            <person name="Lugli G.A."/>
        </authorList>
    </citation>
    <scope>NUCLEOTIDE SEQUENCE [LARGE SCALE GENOMIC DNA]</scope>
    <source>
        <strain evidence="7 8">LMG 11341</strain>
    </source>
</reference>
<feature type="compositionally biased region" description="Low complexity" evidence="5">
    <location>
        <begin position="86"/>
        <end position="111"/>
    </location>
</feature>
<sequence>MISVQEFLAQHGFPDGKTVPDALGDPEPSKSCGVVDAADRDTSARGAFGTGAALAGRAGSGLPDGGRSRSGSFGIPSARRMGASRSSHVASDVAEASDAAGAADASDRYSAPHAGKSESFDPHDFDACREAAFRLLDAAPRSTGALRQRLAGKGYDDGMIDDVIDRLAELHLLDDEAYARSVVRYCSNRMMGYRGAVMEMRRKGVAPSLAHRIADEAAAQGVFEEAAWELGRKVAKKTRGLDRQVRLRRFWSAGGRKGHDSDTLRRVAHELLND</sequence>
<comment type="subcellular location">
    <subcellularLocation>
        <location evidence="1">Cytoplasm</location>
    </subcellularLocation>
</comment>
<protein>
    <recommendedName>
        <fullName evidence="3">Regulatory protein RecX</fullName>
    </recommendedName>
</protein>
<feature type="region of interest" description="Disordered" evidence="5">
    <location>
        <begin position="13"/>
        <end position="33"/>
    </location>
</feature>
<feature type="region of interest" description="Disordered" evidence="5">
    <location>
        <begin position="53"/>
        <end position="122"/>
    </location>
</feature>
<comment type="caution">
    <text evidence="7">The sequence shown here is derived from an EMBL/GenBank/DDBJ whole genome shotgun (WGS) entry which is preliminary data.</text>
</comment>
<keyword evidence="8" id="KW-1185">Reference proteome</keyword>